<dbReference type="Gramene" id="PRQ31899">
    <property type="protein sequence ID" value="PRQ31899"/>
    <property type="gene ID" value="RchiOBHm_Chr5g0040491"/>
</dbReference>
<gene>
    <name evidence="1" type="ORF">RchiOBHm_Chr5g0040491</name>
</gene>
<protein>
    <submittedName>
        <fullName evidence="1">Uncharacterized protein</fullName>
    </submittedName>
</protein>
<organism evidence="1 2">
    <name type="scientific">Rosa chinensis</name>
    <name type="common">China rose</name>
    <dbReference type="NCBI Taxonomy" id="74649"/>
    <lineage>
        <taxon>Eukaryota</taxon>
        <taxon>Viridiplantae</taxon>
        <taxon>Streptophyta</taxon>
        <taxon>Embryophyta</taxon>
        <taxon>Tracheophyta</taxon>
        <taxon>Spermatophyta</taxon>
        <taxon>Magnoliopsida</taxon>
        <taxon>eudicotyledons</taxon>
        <taxon>Gunneridae</taxon>
        <taxon>Pentapetalae</taxon>
        <taxon>rosids</taxon>
        <taxon>fabids</taxon>
        <taxon>Rosales</taxon>
        <taxon>Rosaceae</taxon>
        <taxon>Rosoideae</taxon>
        <taxon>Rosoideae incertae sedis</taxon>
        <taxon>Rosa</taxon>
    </lineage>
</organism>
<comment type="caution">
    <text evidence="1">The sequence shown here is derived from an EMBL/GenBank/DDBJ whole genome shotgun (WGS) entry which is preliminary data.</text>
</comment>
<dbReference type="EMBL" id="PDCK01000043">
    <property type="protein sequence ID" value="PRQ31899.1"/>
    <property type="molecule type" value="Genomic_DNA"/>
</dbReference>
<proteinExistence type="predicted"/>
<reference evidence="1 2" key="1">
    <citation type="journal article" date="2018" name="Nat. Genet.">
        <title>The Rosa genome provides new insights in the design of modern roses.</title>
        <authorList>
            <person name="Bendahmane M."/>
        </authorList>
    </citation>
    <scope>NUCLEOTIDE SEQUENCE [LARGE SCALE GENOMIC DNA]</scope>
    <source>
        <strain evidence="2">cv. Old Blush</strain>
    </source>
</reference>
<name>A0A2P6QCJ3_ROSCH</name>
<dbReference type="Proteomes" id="UP000238479">
    <property type="component" value="Chromosome 5"/>
</dbReference>
<accession>A0A2P6QCJ3</accession>
<sequence>MSSTTTNKARLPYVQQALQSNVKPVFIKVNDLKPRSVSQHLPQTQISESLTCRVLALVNLLRYLRRVFINFPENNKS</sequence>
<evidence type="ECO:0000313" key="1">
    <source>
        <dbReference type="EMBL" id="PRQ31899.1"/>
    </source>
</evidence>
<dbReference type="AlphaFoldDB" id="A0A2P6QCJ3"/>
<evidence type="ECO:0000313" key="2">
    <source>
        <dbReference type="Proteomes" id="UP000238479"/>
    </source>
</evidence>
<keyword evidence="2" id="KW-1185">Reference proteome</keyword>